<proteinExistence type="predicted"/>
<dbReference type="AlphaFoldDB" id="A0A9X1SJ13"/>
<sequence>MSNCFPAALWNQSIYASLAEEVHPYASLDRFRKRTVGYTGDQSFWATPSPEPKLNRALCDRLATPLPSEDPICVAAANLALEIAKQFEPSELLFVAILRAGVPVVEWLTSLLPGSVGVATSLFVGHGIDRASYANIQADYPTRKIVFVDGWTGKGGVAGELARHGLGPLAVLSDPWRLATFRGTQEDILSPSACFTGPTTLGFSRTFTREPDQSFAAYQFPDNLLEPTITQAWMESCPSGNLTANGSRSPERRHVMPPQETPLRVHSNEVCRALINSNPSEIMFACTPQEARERFELLLELADSQNIPQLFSVKDLASLNVQVACTLRLQAAS</sequence>
<accession>A0A9X1SJ13</accession>
<evidence type="ECO:0000259" key="1">
    <source>
        <dbReference type="Pfam" id="PF11202"/>
    </source>
</evidence>
<dbReference type="RefSeq" id="WP_230218032.1">
    <property type="nucleotide sequence ID" value="NZ_JAJKFT010000004.1"/>
</dbReference>
<dbReference type="Pfam" id="PF11202">
    <property type="entry name" value="StiP"/>
    <property type="match status" value="1"/>
</dbReference>
<organism evidence="2 3">
    <name type="scientific">Blastopirellula sediminis</name>
    <dbReference type="NCBI Taxonomy" id="2894196"/>
    <lineage>
        <taxon>Bacteria</taxon>
        <taxon>Pseudomonadati</taxon>
        <taxon>Planctomycetota</taxon>
        <taxon>Planctomycetia</taxon>
        <taxon>Pirellulales</taxon>
        <taxon>Pirellulaceae</taxon>
        <taxon>Blastopirellula</taxon>
    </lineage>
</organism>
<dbReference type="EMBL" id="JAJKFT010000004">
    <property type="protein sequence ID" value="MCC9628619.1"/>
    <property type="molecule type" value="Genomic_DNA"/>
</dbReference>
<dbReference type="SUPFAM" id="SSF53271">
    <property type="entry name" value="PRTase-like"/>
    <property type="match status" value="1"/>
</dbReference>
<name>A0A9X1SJ13_9BACT</name>
<dbReference type="Proteomes" id="UP001139103">
    <property type="component" value="Unassembled WGS sequence"/>
</dbReference>
<gene>
    <name evidence="2" type="ORF">LOC68_09435</name>
</gene>
<dbReference type="InterPro" id="IPR029057">
    <property type="entry name" value="PRTase-like"/>
</dbReference>
<dbReference type="InterPro" id="IPR011215">
    <property type="entry name" value="StiP_N"/>
</dbReference>
<comment type="caution">
    <text evidence="2">The sequence shown here is derived from an EMBL/GenBank/DDBJ whole genome shotgun (WGS) entry which is preliminary data.</text>
</comment>
<keyword evidence="3" id="KW-1185">Reference proteome</keyword>
<evidence type="ECO:0000313" key="3">
    <source>
        <dbReference type="Proteomes" id="UP001139103"/>
    </source>
</evidence>
<protein>
    <recommendedName>
        <fullName evidence="1">Cysteine protease StiP N-terminal domain-containing protein</fullName>
    </recommendedName>
</protein>
<reference evidence="2" key="1">
    <citation type="submission" date="2021-11" db="EMBL/GenBank/DDBJ databases">
        <title>Genome sequence.</title>
        <authorList>
            <person name="Sun Q."/>
        </authorList>
    </citation>
    <scope>NUCLEOTIDE SEQUENCE</scope>
    <source>
        <strain evidence="2">JC732</strain>
    </source>
</reference>
<evidence type="ECO:0000313" key="2">
    <source>
        <dbReference type="EMBL" id="MCC9628619.1"/>
    </source>
</evidence>
<feature type="domain" description="Cysteine protease StiP N-terminal" evidence="1">
    <location>
        <begin position="72"/>
        <end position="224"/>
    </location>
</feature>